<dbReference type="GO" id="GO:0007283">
    <property type="term" value="P:spermatogenesis"/>
    <property type="evidence" value="ECO:0007669"/>
    <property type="project" value="InterPro"/>
</dbReference>
<dbReference type="GO" id="GO:0007131">
    <property type="term" value="P:reciprocal meiotic recombination"/>
    <property type="evidence" value="ECO:0007669"/>
    <property type="project" value="InterPro"/>
</dbReference>
<evidence type="ECO:0000313" key="1">
    <source>
        <dbReference type="EMBL" id="NWS81201.1"/>
    </source>
</evidence>
<feature type="non-terminal residue" evidence="1">
    <location>
        <position position="1"/>
    </location>
</feature>
<dbReference type="PANTHER" id="PTHR36686">
    <property type="entry name" value="SYNAPTONEMAL COMPLEX CENTRAL ELEMENT PROTEIN 3"/>
    <property type="match status" value="1"/>
</dbReference>
<proteinExistence type="predicted"/>
<accession>A0A7K5IHN9</accession>
<organism evidence="1 2">
    <name type="scientific">Toxostoma redivivum</name>
    <name type="common">California thrasher</name>
    <dbReference type="NCBI Taxonomy" id="99882"/>
    <lineage>
        <taxon>Eukaryota</taxon>
        <taxon>Metazoa</taxon>
        <taxon>Chordata</taxon>
        <taxon>Craniata</taxon>
        <taxon>Vertebrata</taxon>
        <taxon>Euteleostomi</taxon>
        <taxon>Archelosauria</taxon>
        <taxon>Archosauria</taxon>
        <taxon>Dinosauria</taxon>
        <taxon>Saurischia</taxon>
        <taxon>Theropoda</taxon>
        <taxon>Coelurosauria</taxon>
        <taxon>Aves</taxon>
        <taxon>Neognathae</taxon>
        <taxon>Neoaves</taxon>
        <taxon>Telluraves</taxon>
        <taxon>Australaves</taxon>
        <taxon>Passeriformes</taxon>
        <taxon>Mimidae</taxon>
        <taxon>Toxostoma</taxon>
    </lineage>
</organism>
<name>A0A7K5IHN9_TOXRE</name>
<reference evidence="1 2" key="1">
    <citation type="submission" date="2019-09" db="EMBL/GenBank/DDBJ databases">
        <title>Bird 10,000 Genomes (B10K) Project - Family phase.</title>
        <authorList>
            <person name="Zhang G."/>
        </authorList>
    </citation>
    <scope>NUCLEOTIDE SEQUENCE [LARGE SCALE GENOMIC DNA]</scope>
    <source>
        <strain evidence="1">B10K-DU-002-15</strain>
        <tissue evidence="1">Muscle</tissue>
    </source>
</reference>
<comment type="caution">
    <text evidence="1">The sequence shown here is derived from an EMBL/GenBank/DDBJ whole genome shotgun (WGS) entry which is preliminary data.</text>
</comment>
<sequence length="84" mass="9967">MAESEPQEGNYDNSRNNVEENFEKDMKKILEEMERLTVRAAWTAYDCVSIQANPDLLSTMQDLEDAYLMCREKIEKKWQEVLME</sequence>
<dbReference type="GO" id="GO:0007130">
    <property type="term" value="P:synaptonemal complex assembly"/>
    <property type="evidence" value="ECO:0007669"/>
    <property type="project" value="InterPro"/>
</dbReference>
<evidence type="ECO:0000313" key="2">
    <source>
        <dbReference type="Proteomes" id="UP000523146"/>
    </source>
</evidence>
<dbReference type="InterPro" id="IPR028145">
    <property type="entry name" value="Synaptonemal_3"/>
</dbReference>
<keyword evidence="2" id="KW-1185">Reference proteome</keyword>
<feature type="non-terminal residue" evidence="1">
    <location>
        <position position="84"/>
    </location>
</feature>
<dbReference type="EMBL" id="VXBI01002052">
    <property type="protein sequence ID" value="NWS81201.1"/>
    <property type="molecule type" value="Genomic_DNA"/>
</dbReference>
<dbReference type="Proteomes" id="UP000523146">
    <property type="component" value="Unassembled WGS sequence"/>
</dbReference>
<dbReference type="GO" id="GO:0000801">
    <property type="term" value="C:central element"/>
    <property type="evidence" value="ECO:0007669"/>
    <property type="project" value="TreeGrafter"/>
</dbReference>
<dbReference type="AlphaFoldDB" id="A0A7K5IHN9"/>
<gene>
    <name evidence="1" type="primary">Syce3</name>
    <name evidence="1" type="ORF">TOXRED_R07397</name>
</gene>
<dbReference type="Pfam" id="PF15191">
    <property type="entry name" value="Synaptonemal_3"/>
    <property type="match status" value="1"/>
</dbReference>
<protein>
    <submittedName>
        <fullName evidence="1">SYCE3 protein</fullName>
    </submittedName>
</protein>
<dbReference type="PANTHER" id="PTHR36686:SF1">
    <property type="entry name" value="SYNAPTONEMAL COMPLEX CENTRAL ELEMENT PROTEIN 3"/>
    <property type="match status" value="1"/>
</dbReference>